<dbReference type="InterPro" id="IPR019117">
    <property type="entry name" value="CRISPR-assoc_protein_Cmr3"/>
</dbReference>
<gene>
    <name evidence="1" type="ORF">CCDG5_1210</name>
</gene>
<dbReference type="Gene3D" id="3.30.70.2940">
    <property type="match status" value="1"/>
</dbReference>
<sequence length="397" mass="44667">MYYQIDAIDSWFFRDAAPFDAGGVNNYAESIFPPFPYVYAGALRNCAVPIENPDCNKNTFSRRLRIGWNGVIADNHIMFPIPLDLYIEENDGRFIAHELGLSSAAGSSFPLAYFLKSPQKNKKPPHVNGGAYINEKVMRDYLYAETSDFSVCPLGDYIIKENRIGNGIDDNKRMAATGKLYQQTLIIPSNEEHRCSLALEASGIKSPEKSIIHIGGDGKLGIVTRIEKELPIPEPPNIDSDCFKLYLATPAIFEKGWLPGWINSETMTGTFTHDKHSVRVKLFSAAVGRPVAVGGFTCKKNEKSSEKLHDGKDYKLKPTPKEMRYAVPAGSVYYFKLLDGNMKDVIRLFHKKCISEYRESLGFEHWKISRLRYCSRGFGYCLVGAISKHKRGEIHDV</sequence>
<dbReference type="KEGG" id="ccel:CCDG5_1210"/>
<dbReference type="PATRIC" id="fig|29343.3.peg.1274"/>
<organism evidence="1 2">
    <name type="scientific">[Clostridium] cellulosi</name>
    <dbReference type="NCBI Taxonomy" id="29343"/>
    <lineage>
        <taxon>Bacteria</taxon>
        <taxon>Bacillati</taxon>
        <taxon>Bacillota</taxon>
        <taxon>Clostridia</taxon>
        <taxon>Eubacteriales</taxon>
        <taxon>Oscillospiraceae</taxon>
        <taxon>Oscillospiraceae incertae sedis</taxon>
    </lineage>
</organism>
<dbReference type="Pfam" id="PF09700">
    <property type="entry name" value="Cas_Cmr3"/>
    <property type="match status" value="1"/>
</dbReference>
<dbReference type="STRING" id="29343.CCDG5_1210"/>
<proteinExistence type="predicted"/>
<protein>
    <submittedName>
        <fullName evidence="1">CRISPR-associated protein, Cmr3</fullName>
    </submittedName>
</protein>
<dbReference type="EMBL" id="LM995447">
    <property type="protein sequence ID" value="CDZ24325.1"/>
    <property type="molecule type" value="Genomic_DNA"/>
</dbReference>
<dbReference type="HOGENOM" id="CLU_044328_1_0_9"/>
<dbReference type="Gene3D" id="2.60.40.4350">
    <property type="match status" value="1"/>
</dbReference>
<dbReference type="OrthoDB" id="6162707at2"/>
<dbReference type="Proteomes" id="UP000032431">
    <property type="component" value="Chromosome I"/>
</dbReference>
<dbReference type="AlphaFoldDB" id="A0A078KT26"/>
<reference evidence="2" key="1">
    <citation type="submission" date="2014-07" db="EMBL/GenBank/DDBJ databases">
        <authorList>
            <person name="Wibberg D."/>
        </authorList>
    </citation>
    <scope>NUCLEOTIDE SEQUENCE [LARGE SCALE GENOMIC DNA]</scope>
    <source>
        <strain evidence="2">DG5</strain>
    </source>
</reference>
<evidence type="ECO:0000313" key="1">
    <source>
        <dbReference type="EMBL" id="CDZ24325.1"/>
    </source>
</evidence>
<name>A0A078KT26_9FIRM</name>
<evidence type="ECO:0000313" key="2">
    <source>
        <dbReference type="Proteomes" id="UP000032431"/>
    </source>
</evidence>
<accession>A0A078KT26</accession>
<keyword evidence="2" id="KW-1185">Reference proteome</keyword>